<feature type="region of interest" description="Disordered" evidence="1">
    <location>
        <begin position="163"/>
        <end position="182"/>
    </location>
</feature>
<proteinExistence type="predicted"/>
<keyword evidence="3" id="KW-0614">Plasmid</keyword>
<evidence type="ECO:0000256" key="2">
    <source>
        <dbReference type="SAM" id="SignalP"/>
    </source>
</evidence>
<sequence length="182" mass="18488">MRTTSAALCLTLFLSATGTAASNDGPQSVLTLALANGTASAPLDEHGQYAQAISAIQARTGDHGPVVVLARRVATFKEQPRCGRVAYIVAQPTSHIAWTDMGGELNICDDGNPPLRMCKAQSGKLVLPDSNCSDGSTPVDTPEVAAAISSAISAGGLDPRAAARRVRAASSSGASTAGGEKR</sequence>
<dbReference type="EMBL" id="KF418775">
    <property type="protein sequence ID" value="AJL34949.1"/>
    <property type="molecule type" value="Genomic_DNA"/>
</dbReference>
<feature type="chain" id="PRO_5002174961" description="Lipoprotein" evidence="2">
    <location>
        <begin position="21"/>
        <end position="182"/>
    </location>
</feature>
<evidence type="ECO:0000256" key="1">
    <source>
        <dbReference type="SAM" id="MobiDB-lite"/>
    </source>
</evidence>
<feature type="compositionally biased region" description="Low complexity" evidence="1">
    <location>
        <begin position="168"/>
        <end position="182"/>
    </location>
</feature>
<keyword evidence="2" id="KW-0732">Signal</keyword>
<dbReference type="AlphaFoldDB" id="A0A0C5AYC1"/>
<geneLocation type="plasmid" evidence="3">
    <name>pBPSE01</name>
</geneLocation>
<name>A0A0C5AYC1_BURPE</name>
<evidence type="ECO:0008006" key="4">
    <source>
        <dbReference type="Google" id="ProtNLM"/>
    </source>
</evidence>
<organism evidence="3">
    <name type="scientific">Burkholderia pseudomallei</name>
    <name type="common">Pseudomonas pseudomallei</name>
    <dbReference type="NCBI Taxonomy" id="28450"/>
    <lineage>
        <taxon>Bacteria</taxon>
        <taxon>Pseudomonadati</taxon>
        <taxon>Pseudomonadota</taxon>
        <taxon>Betaproteobacteria</taxon>
        <taxon>Burkholderiales</taxon>
        <taxon>Burkholderiaceae</taxon>
        <taxon>Burkholderia</taxon>
        <taxon>pseudomallei group</taxon>
    </lineage>
</organism>
<feature type="signal peptide" evidence="2">
    <location>
        <begin position="1"/>
        <end position="20"/>
    </location>
</feature>
<reference evidence="3" key="1">
    <citation type="submission" date="2013-07" db="EMBL/GenBank/DDBJ databases">
        <title>Complete sequence of a native Burkholderia pseudomallei plasmid.</title>
        <authorList>
            <person name="Stone J.K."/>
            <person name="Bollig M.C."/>
            <person name="Gibbons H.S."/>
            <person name="Mayo M."/>
            <person name="Currie B.J."/>
            <person name="Keim P."/>
            <person name="Tuanyok A."/>
        </authorList>
    </citation>
    <scope>NUCLEOTIDE SEQUENCE</scope>
    <source>
        <strain evidence="3">MSHR1950</strain>
        <plasmid evidence="3">pBPSE01</plasmid>
    </source>
</reference>
<protein>
    <recommendedName>
        <fullName evidence="4">Lipoprotein</fullName>
    </recommendedName>
</protein>
<gene>
    <name evidence="3" type="ORF">pBPS066</name>
</gene>
<accession>A0A0C5AYC1</accession>
<evidence type="ECO:0000313" key="3">
    <source>
        <dbReference type="EMBL" id="AJL34949.1"/>
    </source>
</evidence>